<dbReference type="GO" id="GO:0003677">
    <property type="term" value="F:DNA binding"/>
    <property type="evidence" value="ECO:0007669"/>
    <property type="project" value="UniProtKB-KW"/>
</dbReference>
<evidence type="ECO:0000313" key="7">
    <source>
        <dbReference type="Proteomes" id="UP000620262"/>
    </source>
</evidence>
<dbReference type="InterPro" id="IPR005119">
    <property type="entry name" value="LysR_subst-bd"/>
</dbReference>
<evidence type="ECO:0000256" key="3">
    <source>
        <dbReference type="ARBA" id="ARBA00023125"/>
    </source>
</evidence>
<proteinExistence type="inferred from homology"/>
<gene>
    <name evidence="6" type="ORF">H4W29_006357</name>
</gene>
<comment type="similarity">
    <text evidence="1">Belongs to the LysR transcriptional regulatory family.</text>
</comment>
<name>A0ABR9J0W5_RHIVS</name>
<keyword evidence="2" id="KW-0805">Transcription regulation</keyword>
<evidence type="ECO:0000256" key="4">
    <source>
        <dbReference type="ARBA" id="ARBA00023163"/>
    </source>
</evidence>
<dbReference type="EMBL" id="JADBEC010000002">
    <property type="protein sequence ID" value="MBE1509112.1"/>
    <property type="molecule type" value="Genomic_DNA"/>
</dbReference>
<dbReference type="PANTHER" id="PTHR30346:SF28">
    <property type="entry name" value="HTH-TYPE TRANSCRIPTIONAL REGULATOR CYNR"/>
    <property type="match status" value="1"/>
</dbReference>
<dbReference type="Proteomes" id="UP000620262">
    <property type="component" value="Unassembled WGS sequence"/>
</dbReference>
<evidence type="ECO:0000256" key="2">
    <source>
        <dbReference type="ARBA" id="ARBA00023015"/>
    </source>
</evidence>
<dbReference type="SUPFAM" id="SSF46785">
    <property type="entry name" value="Winged helix' DNA-binding domain"/>
    <property type="match status" value="1"/>
</dbReference>
<dbReference type="Gene3D" id="3.40.190.10">
    <property type="entry name" value="Periplasmic binding protein-like II"/>
    <property type="match status" value="2"/>
</dbReference>
<dbReference type="PROSITE" id="PS50931">
    <property type="entry name" value="HTH_LYSR"/>
    <property type="match status" value="1"/>
</dbReference>
<evidence type="ECO:0000256" key="1">
    <source>
        <dbReference type="ARBA" id="ARBA00009437"/>
    </source>
</evidence>
<dbReference type="PANTHER" id="PTHR30346">
    <property type="entry name" value="TRANSCRIPTIONAL DUAL REGULATOR HCAR-RELATED"/>
    <property type="match status" value="1"/>
</dbReference>
<dbReference type="InterPro" id="IPR036388">
    <property type="entry name" value="WH-like_DNA-bd_sf"/>
</dbReference>
<dbReference type="InterPro" id="IPR036390">
    <property type="entry name" value="WH_DNA-bd_sf"/>
</dbReference>
<dbReference type="Pfam" id="PF03466">
    <property type="entry name" value="LysR_substrate"/>
    <property type="match status" value="1"/>
</dbReference>
<dbReference type="PRINTS" id="PR00039">
    <property type="entry name" value="HTHLYSR"/>
</dbReference>
<keyword evidence="4" id="KW-0804">Transcription</keyword>
<sequence length="310" mass="34724">MELRHLRYFVAVAEEGSFNRAAERLHIQQPPLGQQIRDLEYELGVQLFDRSPRRVALNSSGELFLEEARDILRRAQLAVDNVRRFNQGESGRLSVGFTSSASLHVLAPQFLQRFRQVFPLAEIVVEESETYELILALQQQRIDVALLHIDAKRFPDLTARALSEEDMLVAVPRSHPYAEPEDKPMTLDMLHGVDMVVYRRTDGPGIFERLAETFRTAGVAPRIVDEVSRIIAAINLVAGGRGLTVVPASMRVLHQESVVYRPLLPGELPPLPLYVAHRADARLALIRNFVDLTEKIAFSSSGSGEAGRTT</sequence>
<keyword evidence="7" id="KW-1185">Reference proteome</keyword>
<organism evidence="6 7">
    <name type="scientific">Rhizobium viscosum</name>
    <name type="common">Arthrobacter viscosus</name>
    <dbReference type="NCBI Taxonomy" id="1673"/>
    <lineage>
        <taxon>Bacteria</taxon>
        <taxon>Pseudomonadati</taxon>
        <taxon>Pseudomonadota</taxon>
        <taxon>Alphaproteobacteria</taxon>
        <taxon>Hyphomicrobiales</taxon>
        <taxon>Rhizobiaceae</taxon>
        <taxon>Rhizobium/Agrobacterium group</taxon>
        <taxon>Rhizobium</taxon>
    </lineage>
</organism>
<reference evidence="6 7" key="1">
    <citation type="submission" date="2020-10" db="EMBL/GenBank/DDBJ databases">
        <title>Sequencing the genomes of 1000 actinobacteria strains.</title>
        <authorList>
            <person name="Klenk H.-P."/>
        </authorList>
    </citation>
    <scope>NUCLEOTIDE SEQUENCE [LARGE SCALE GENOMIC DNA]</scope>
    <source>
        <strain evidence="6 7">DSM 7307</strain>
    </source>
</reference>
<keyword evidence="3 6" id="KW-0238">DNA-binding</keyword>
<dbReference type="Gene3D" id="1.10.10.10">
    <property type="entry name" value="Winged helix-like DNA-binding domain superfamily/Winged helix DNA-binding domain"/>
    <property type="match status" value="1"/>
</dbReference>
<protein>
    <submittedName>
        <fullName evidence="6">DNA-binding transcriptional LysR family regulator</fullName>
    </submittedName>
</protein>
<accession>A0ABR9J0W5</accession>
<dbReference type="InterPro" id="IPR000847">
    <property type="entry name" value="LysR_HTH_N"/>
</dbReference>
<evidence type="ECO:0000313" key="6">
    <source>
        <dbReference type="EMBL" id="MBE1509112.1"/>
    </source>
</evidence>
<feature type="domain" description="HTH lysR-type" evidence="5">
    <location>
        <begin position="1"/>
        <end position="58"/>
    </location>
</feature>
<dbReference type="SUPFAM" id="SSF53850">
    <property type="entry name" value="Periplasmic binding protein-like II"/>
    <property type="match status" value="1"/>
</dbReference>
<dbReference type="RefSeq" id="WP_192732616.1">
    <property type="nucleotide sequence ID" value="NZ_BAAAVL010000004.1"/>
</dbReference>
<comment type="caution">
    <text evidence="6">The sequence shown here is derived from an EMBL/GenBank/DDBJ whole genome shotgun (WGS) entry which is preliminary data.</text>
</comment>
<dbReference type="Pfam" id="PF00126">
    <property type="entry name" value="HTH_1"/>
    <property type="match status" value="1"/>
</dbReference>
<evidence type="ECO:0000259" key="5">
    <source>
        <dbReference type="PROSITE" id="PS50931"/>
    </source>
</evidence>